<evidence type="ECO:0000313" key="6">
    <source>
        <dbReference type="Proteomes" id="UP000218505"/>
    </source>
</evidence>
<dbReference type="RefSeq" id="WP_096495553.1">
    <property type="nucleotide sequence ID" value="NZ_CP023445.1"/>
</dbReference>
<dbReference type="InterPro" id="IPR000683">
    <property type="entry name" value="Gfo/Idh/MocA-like_OxRdtase_N"/>
</dbReference>
<dbReference type="SUPFAM" id="SSF51735">
    <property type="entry name" value="NAD(P)-binding Rossmann-fold domains"/>
    <property type="match status" value="1"/>
</dbReference>
<dbReference type="AlphaFoldDB" id="A0A290Z9R7"/>
<dbReference type="GO" id="GO:0016491">
    <property type="term" value="F:oxidoreductase activity"/>
    <property type="evidence" value="ECO:0007669"/>
    <property type="project" value="UniProtKB-KW"/>
</dbReference>
<dbReference type="InterPro" id="IPR036291">
    <property type="entry name" value="NAD(P)-bd_dom_sf"/>
</dbReference>
<dbReference type="SUPFAM" id="SSF55347">
    <property type="entry name" value="Glyceraldehyde-3-phosphate dehydrogenase-like, C-terminal domain"/>
    <property type="match status" value="1"/>
</dbReference>
<evidence type="ECO:0000259" key="3">
    <source>
        <dbReference type="Pfam" id="PF01408"/>
    </source>
</evidence>
<gene>
    <name evidence="5" type="ORF">CNX65_22545</name>
</gene>
<keyword evidence="6" id="KW-1185">Reference proteome</keyword>
<keyword evidence="2" id="KW-0560">Oxidoreductase</keyword>
<feature type="domain" description="GFO/IDH/MocA-like oxidoreductase" evidence="4">
    <location>
        <begin position="133"/>
        <end position="249"/>
    </location>
</feature>
<evidence type="ECO:0000259" key="4">
    <source>
        <dbReference type="Pfam" id="PF22725"/>
    </source>
</evidence>
<dbReference type="EMBL" id="CP023445">
    <property type="protein sequence ID" value="ATE55722.1"/>
    <property type="molecule type" value="Genomic_DNA"/>
</dbReference>
<accession>A0A290Z9R7</accession>
<evidence type="ECO:0000256" key="1">
    <source>
        <dbReference type="ARBA" id="ARBA00010928"/>
    </source>
</evidence>
<dbReference type="Pfam" id="PF01408">
    <property type="entry name" value="GFO_IDH_MocA"/>
    <property type="match status" value="1"/>
</dbReference>
<dbReference type="InterPro" id="IPR055170">
    <property type="entry name" value="GFO_IDH_MocA-like_dom"/>
</dbReference>
<proteinExistence type="inferred from homology"/>
<dbReference type="Gene3D" id="3.30.360.10">
    <property type="entry name" value="Dihydrodipicolinate Reductase, domain 2"/>
    <property type="match status" value="1"/>
</dbReference>
<dbReference type="GO" id="GO:0000166">
    <property type="term" value="F:nucleotide binding"/>
    <property type="evidence" value="ECO:0007669"/>
    <property type="project" value="InterPro"/>
</dbReference>
<dbReference type="PANTHER" id="PTHR22604">
    <property type="entry name" value="OXIDOREDUCTASES"/>
    <property type="match status" value="1"/>
</dbReference>
<dbReference type="PANTHER" id="PTHR22604:SF105">
    <property type="entry name" value="TRANS-1,2-DIHYDROBENZENE-1,2-DIOL DEHYDROGENASE"/>
    <property type="match status" value="1"/>
</dbReference>
<evidence type="ECO:0000313" key="5">
    <source>
        <dbReference type="EMBL" id="ATE55722.1"/>
    </source>
</evidence>
<reference evidence="5" key="1">
    <citation type="submission" date="2017-09" db="EMBL/GenBank/DDBJ databases">
        <title>Complete Genome Sequence of ansamitocin-producing Bacterium Actinosynnema pretiosum X47.</title>
        <authorList>
            <person name="Cao G."/>
            <person name="Zong G."/>
            <person name="Zhong C."/>
            <person name="Fu J."/>
        </authorList>
    </citation>
    <scope>NUCLEOTIDE SEQUENCE [LARGE SCALE GENOMIC DNA]</scope>
    <source>
        <strain evidence="5">X47</strain>
    </source>
</reference>
<dbReference type="Pfam" id="PF22725">
    <property type="entry name" value="GFO_IDH_MocA_C3"/>
    <property type="match status" value="1"/>
</dbReference>
<sequence length="331" mass="35651">MPRELGLIGATAIAVRAVLDPARRREDVRVRAIAASTPERAEAFRAEHGLPVAHADYRSLVRDEGIDTVYVSLHNSAHARWAAEAARAGKHVVVEKPLCLGRREAHALRRAAGDAGVHVVEAVITTGHPWQAAVRELVASRELGELTGISSHIAFDLPPGAGYRFRPELGGGAFHDTASYWLDAVQAVVGLGGATASGHSEFSGPNGVDLEFDAALRLPSGVRAELRASLVGPYRADHEFRFTGGKARLRNFLRPAAGPFPVNLVLQRDGGAREVRSFPAVSYYDAQFDRIMALLARPARPDDAVVERITVLESAYLNALERCARTGRAEA</sequence>
<dbReference type="Proteomes" id="UP000218505">
    <property type="component" value="Chromosome"/>
</dbReference>
<comment type="similarity">
    <text evidence="1">Belongs to the Gfo/Idh/MocA family.</text>
</comment>
<evidence type="ECO:0000256" key="2">
    <source>
        <dbReference type="ARBA" id="ARBA00023002"/>
    </source>
</evidence>
<dbReference type="Gene3D" id="3.40.50.720">
    <property type="entry name" value="NAD(P)-binding Rossmann-like Domain"/>
    <property type="match status" value="1"/>
</dbReference>
<dbReference type="InterPro" id="IPR050984">
    <property type="entry name" value="Gfo/Idh/MocA_domain"/>
</dbReference>
<dbReference type="KEGG" id="apre:CNX65_22545"/>
<feature type="domain" description="Gfo/Idh/MocA-like oxidoreductase N-terminal" evidence="3">
    <location>
        <begin position="5"/>
        <end position="119"/>
    </location>
</feature>
<organism evidence="5 6">
    <name type="scientific">Actinosynnema pretiosum</name>
    <dbReference type="NCBI Taxonomy" id="42197"/>
    <lineage>
        <taxon>Bacteria</taxon>
        <taxon>Bacillati</taxon>
        <taxon>Actinomycetota</taxon>
        <taxon>Actinomycetes</taxon>
        <taxon>Pseudonocardiales</taxon>
        <taxon>Pseudonocardiaceae</taxon>
        <taxon>Actinosynnema</taxon>
    </lineage>
</organism>
<protein>
    <submittedName>
        <fullName evidence="5">Oxidoreductase</fullName>
    </submittedName>
</protein>
<name>A0A290Z9R7_9PSEU</name>